<name>A0A562JC72_9FIRM</name>
<proteinExistence type="predicted"/>
<dbReference type="Proteomes" id="UP000315343">
    <property type="component" value="Unassembled WGS sequence"/>
</dbReference>
<sequence>MGNFNLTWTKYSPLENESSLQDPLAFDYFAQILGNVVLPSFTTRTSRARYYSMVCYGLHISKKYLSLQGRPFFDKDILEIFKLYEKYWARAVVESYDGKLFERDGKELDFRGKRGALKARSDRMTTLGNDFKFLTRQLELGGLGAYRTSMEDLDLIDYSLNLTHKGEKLAELFVDHHIYDKLVFKAIDEQKVIQKEGMGSLKSFGYHTRLDGFEFNENYHIDEREQIRLYILDNPKNYIAIKNIYKCYDYENNNAMKTIENIVKIDSSSEEEKKVIEGFNTILSFETIAVILNRLLCAIIKSAEESYGTISVAECASSCKEHLDYIFGNKVLNQLVTKVNYNTILESLHGQSFYNVVSKYIKQENINYEKFLIDLIRYHNNIMEKRRSGAWVVLDGMNIVVLSGYDYPKKTDGLLYLHSYKIPNIIRLIKDTGWKPNDEI</sequence>
<organism evidence="1 2">
    <name type="scientific">Sedimentibacter saalensis</name>
    <dbReference type="NCBI Taxonomy" id="130788"/>
    <lineage>
        <taxon>Bacteria</taxon>
        <taxon>Bacillati</taxon>
        <taxon>Bacillota</taxon>
        <taxon>Tissierellia</taxon>
        <taxon>Sedimentibacter</taxon>
    </lineage>
</organism>
<evidence type="ECO:0000313" key="2">
    <source>
        <dbReference type="Proteomes" id="UP000315343"/>
    </source>
</evidence>
<dbReference type="EMBL" id="VLKH01000004">
    <property type="protein sequence ID" value="TWH80395.1"/>
    <property type="molecule type" value="Genomic_DNA"/>
</dbReference>
<keyword evidence="2" id="KW-1185">Reference proteome</keyword>
<evidence type="ECO:0000313" key="1">
    <source>
        <dbReference type="EMBL" id="TWH80395.1"/>
    </source>
</evidence>
<reference evidence="1 2" key="1">
    <citation type="submission" date="2019-07" db="EMBL/GenBank/DDBJ databases">
        <title>Genomic Encyclopedia of Type Strains, Phase I: the one thousand microbial genomes (KMG-I) project.</title>
        <authorList>
            <person name="Kyrpides N."/>
        </authorList>
    </citation>
    <scope>NUCLEOTIDE SEQUENCE [LARGE SCALE GENOMIC DNA]</scope>
    <source>
        <strain evidence="1 2">DSM 13558</strain>
    </source>
</reference>
<protein>
    <submittedName>
        <fullName evidence="1">Uncharacterized protein</fullName>
    </submittedName>
</protein>
<dbReference type="RefSeq" id="WP_145082240.1">
    <property type="nucleotide sequence ID" value="NZ_VLKH01000004.1"/>
</dbReference>
<dbReference type="OrthoDB" id="3034346at2"/>
<accession>A0A562JC72</accession>
<dbReference type="AlphaFoldDB" id="A0A562JC72"/>
<gene>
    <name evidence="1" type="ORF">LY60_01656</name>
</gene>
<comment type="caution">
    <text evidence="1">The sequence shown here is derived from an EMBL/GenBank/DDBJ whole genome shotgun (WGS) entry which is preliminary data.</text>
</comment>